<comment type="subcellular location">
    <subcellularLocation>
        <location evidence="1">Cell membrane</location>
        <topology evidence="1">Multi-pass membrane protein</topology>
    </subcellularLocation>
</comment>
<dbReference type="Pfam" id="PF03739">
    <property type="entry name" value="LptF_LptG"/>
    <property type="match status" value="1"/>
</dbReference>
<feature type="transmembrane region" description="Helical" evidence="6">
    <location>
        <begin position="310"/>
        <end position="328"/>
    </location>
</feature>
<evidence type="ECO:0000256" key="6">
    <source>
        <dbReference type="SAM" id="Phobius"/>
    </source>
</evidence>
<dbReference type="GO" id="GO:0043190">
    <property type="term" value="C:ATP-binding cassette (ABC) transporter complex"/>
    <property type="evidence" value="ECO:0007669"/>
    <property type="project" value="TreeGrafter"/>
</dbReference>
<dbReference type="OrthoDB" id="9780716at2"/>
<dbReference type="GO" id="GO:0015920">
    <property type="term" value="P:lipopolysaccharide transport"/>
    <property type="evidence" value="ECO:0007669"/>
    <property type="project" value="TreeGrafter"/>
</dbReference>
<dbReference type="HOGENOM" id="CLU_028799_3_1_3"/>
<evidence type="ECO:0000256" key="2">
    <source>
        <dbReference type="ARBA" id="ARBA00022475"/>
    </source>
</evidence>
<keyword evidence="3 6" id="KW-0812">Transmembrane</keyword>
<feature type="transmembrane region" description="Helical" evidence="6">
    <location>
        <begin position="30"/>
        <end position="52"/>
    </location>
</feature>
<evidence type="ECO:0000256" key="3">
    <source>
        <dbReference type="ARBA" id="ARBA00022692"/>
    </source>
</evidence>
<reference evidence="7" key="1">
    <citation type="submission" date="2006-06" db="EMBL/GenBank/DDBJ databases">
        <title>Complete sequence of Trichodesmium erythraeum IMS101.</title>
        <authorList>
            <consortium name="US DOE Joint Genome Institute"/>
            <person name="Copeland A."/>
            <person name="Lucas S."/>
            <person name="Lapidus A."/>
            <person name="Barry K."/>
            <person name="Detter J.C."/>
            <person name="Glavina del Rio T."/>
            <person name="Hammon N."/>
            <person name="Israni S."/>
            <person name="Dalin E."/>
            <person name="Tice H."/>
            <person name="Pitluck S."/>
            <person name="Kiss H."/>
            <person name="Munk A.C."/>
            <person name="Brettin T."/>
            <person name="Bruce D."/>
            <person name="Han C."/>
            <person name="Tapia R."/>
            <person name="Gilna P."/>
            <person name="Schmutz J."/>
            <person name="Larimer F."/>
            <person name="Land M."/>
            <person name="Hauser L."/>
            <person name="Kyrpides N."/>
            <person name="Kim E."/>
            <person name="Richardson P."/>
        </authorList>
    </citation>
    <scope>NUCLEOTIDE SEQUENCE [LARGE SCALE GENOMIC DNA]</scope>
    <source>
        <strain evidence="7">IMS101</strain>
    </source>
</reference>
<dbReference type="eggNOG" id="COG0795">
    <property type="taxonomic scope" value="Bacteria"/>
</dbReference>
<protein>
    <submittedName>
        <fullName evidence="7">Permease YjgP/YjgQ</fullName>
    </submittedName>
</protein>
<dbReference type="STRING" id="203124.Tery_0538"/>
<dbReference type="PANTHER" id="PTHR33529:SF6">
    <property type="entry name" value="YJGP_YJGQ FAMILY PERMEASE"/>
    <property type="match status" value="1"/>
</dbReference>
<feature type="transmembrane region" description="Helical" evidence="6">
    <location>
        <begin position="340"/>
        <end position="359"/>
    </location>
</feature>
<feature type="transmembrane region" description="Helical" evidence="6">
    <location>
        <begin position="79"/>
        <end position="97"/>
    </location>
</feature>
<evidence type="ECO:0000256" key="4">
    <source>
        <dbReference type="ARBA" id="ARBA00022989"/>
    </source>
</evidence>
<evidence type="ECO:0000256" key="5">
    <source>
        <dbReference type="ARBA" id="ARBA00023136"/>
    </source>
</evidence>
<evidence type="ECO:0000313" key="7">
    <source>
        <dbReference type="EMBL" id="ABG49990.1"/>
    </source>
</evidence>
<organism evidence="7">
    <name type="scientific">Trichodesmium erythraeum (strain IMS101)</name>
    <dbReference type="NCBI Taxonomy" id="203124"/>
    <lineage>
        <taxon>Bacteria</taxon>
        <taxon>Bacillati</taxon>
        <taxon>Cyanobacteriota</taxon>
        <taxon>Cyanophyceae</taxon>
        <taxon>Oscillatoriophycideae</taxon>
        <taxon>Oscillatoriales</taxon>
        <taxon>Microcoleaceae</taxon>
        <taxon>Trichodesmium</taxon>
    </lineage>
</organism>
<gene>
    <name evidence="7" type="ordered locus">Tery_0538</name>
</gene>
<dbReference type="RefSeq" id="WP_011610385.1">
    <property type="nucleotide sequence ID" value="NC_008312.1"/>
</dbReference>
<keyword evidence="2" id="KW-1003">Cell membrane</keyword>
<keyword evidence="4 6" id="KW-1133">Transmembrane helix</keyword>
<evidence type="ECO:0000256" key="1">
    <source>
        <dbReference type="ARBA" id="ARBA00004651"/>
    </source>
</evidence>
<proteinExistence type="predicted"/>
<dbReference type="KEGG" id="ter:Tery_0538"/>
<feature type="transmembrane region" description="Helical" evidence="6">
    <location>
        <begin position="365"/>
        <end position="388"/>
    </location>
</feature>
<keyword evidence="5 6" id="KW-0472">Membrane</keyword>
<dbReference type="AlphaFoldDB" id="Q118T4"/>
<feature type="transmembrane region" description="Helical" evidence="6">
    <location>
        <begin position="118"/>
        <end position="136"/>
    </location>
</feature>
<dbReference type="EMBL" id="CP000393">
    <property type="protein sequence ID" value="ABG49990.1"/>
    <property type="molecule type" value="Genomic_DNA"/>
</dbReference>
<sequence length="392" mass="43954">MERSISKSLFFLQRLEPKISVMDRYIIAELIGPFLFGVGLFSSLGITVGAMFELVRKVTESGLPISIAIQVFLLKMPEFIGLAFPMAMILTTLMVYSQMSGHSEIVALRSCGISIYRMIIPTIILSLTVTTLSFALNEIIVPSANYQASLILEKTLEQENPPFKEENIFYPEFGKVKQPDGSQDDTLTRLFYAEKFDGKYMQGVTILDRSQYGVDQIVSSESATWNSAENIWDLFNGTIYLVSPDGSYRNIVKFDHKKLKLSTAPLDLAGKRRTYKQMNISQSYEYLELMRLSGNYRKVVKTQVRIQQKLALPFVCLVMGLVGAALGIRPQRKANRGTSFGISVIIIFAYYLLSFITGAMGQKEILTPFLAGWLPNFLGLGVAVFLLARVSR</sequence>
<dbReference type="PANTHER" id="PTHR33529">
    <property type="entry name" value="SLR0882 PROTEIN-RELATED"/>
    <property type="match status" value="1"/>
</dbReference>
<name>Q118T4_TRIEI</name>
<accession>Q118T4</accession>
<dbReference type="InterPro" id="IPR005495">
    <property type="entry name" value="LptG/LptF_permease"/>
</dbReference>